<gene>
    <name evidence="2" type="ORF">SAMN04488001_1351</name>
</gene>
<feature type="transmembrane region" description="Helical" evidence="1">
    <location>
        <begin position="47"/>
        <end position="66"/>
    </location>
</feature>
<keyword evidence="3" id="KW-1185">Reference proteome</keyword>
<dbReference type="Proteomes" id="UP000199441">
    <property type="component" value="Unassembled WGS sequence"/>
</dbReference>
<feature type="transmembrane region" description="Helical" evidence="1">
    <location>
        <begin position="73"/>
        <end position="90"/>
    </location>
</feature>
<organism evidence="2 3">
    <name type="scientific">Litoreibacter albidus</name>
    <dbReference type="NCBI Taxonomy" id="670155"/>
    <lineage>
        <taxon>Bacteria</taxon>
        <taxon>Pseudomonadati</taxon>
        <taxon>Pseudomonadota</taxon>
        <taxon>Alphaproteobacteria</taxon>
        <taxon>Rhodobacterales</taxon>
        <taxon>Roseobacteraceae</taxon>
        <taxon>Litoreibacter</taxon>
    </lineage>
</organism>
<keyword evidence="1" id="KW-0472">Membrane</keyword>
<keyword evidence="1" id="KW-1133">Transmembrane helix</keyword>
<proteinExistence type="predicted"/>
<dbReference type="InterPro" id="IPR018687">
    <property type="entry name" value="DUF2177_membr"/>
</dbReference>
<dbReference type="Pfam" id="PF09945">
    <property type="entry name" value="DUF2177"/>
    <property type="match status" value="1"/>
</dbReference>
<dbReference type="EMBL" id="FNOI01000002">
    <property type="protein sequence ID" value="SDW61739.1"/>
    <property type="molecule type" value="Genomic_DNA"/>
</dbReference>
<dbReference type="OrthoDB" id="166547at2"/>
<evidence type="ECO:0000313" key="3">
    <source>
        <dbReference type="Proteomes" id="UP000199441"/>
    </source>
</evidence>
<evidence type="ECO:0000256" key="1">
    <source>
        <dbReference type="SAM" id="Phobius"/>
    </source>
</evidence>
<reference evidence="3" key="1">
    <citation type="submission" date="2016-10" db="EMBL/GenBank/DDBJ databases">
        <authorList>
            <person name="Varghese N."/>
            <person name="Submissions S."/>
        </authorList>
    </citation>
    <scope>NUCLEOTIDE SEQUENCE [LARGE SCALE GENOMIC DNA]</scope>
    <source>
        <strain evidence="3">DSM 26922</strain>
    </source>
</reference>
<accession>A0A1H2V1A4</accession>
<feature type="transmembrane region" description="Helical" evidence="1">
    <location>
        <begin position="110"/>
        <end position="131"/>
    </location>
</feature>
<evidence type="ECO:0000313" key="2">
    <source>
        <dbReference type="EMBL" id="SDW61739.1"/>
    </source>
</evidence>
<dbReference type="AlphaFoldDB" id="A0A1H2V1A4"/>
<name>A0A1H2V1A4_9RHOB</name>
<protein>
    <submittedName>
        <fullName evidence="2">Uncharacterized membrane protein</fullName>
    </submittedName>
</protein>
<dbReference type="STRING" id="670155.SAMN04488001_1351"/>
<sequence>MKIALLYLATVVVFFAWDAVGLRHIVKPVFDRHVEHLYADPFRVFPAFLFYMGYVGGVLWFVSIPAMRAGDPVGALLNGAALGLFAYGTYEFTNYATLRDWSMQQVAVDTIWGGILTGVSAWAGVMIVRAVA</sequence>
<keyword evidence="1" id="KW-0812">Transmembrane</keyword>
<dbReference type="RefSeq" id="WP_089945959.1">
    <property type="nucleotide sequence ID" value="NZ_FNOI01000002.1"/>
</dbReference>